<evidence type="ECO:0000313" key="2">
    <source>
        <dbReference type="EMBL" id="TKC45293.1"/>
    </source>
</evidence>
<accession>A0A4U1F7D2</accession>
<feature type="compositionally biased region" description="Pro residues" evidence="1">
    <location>
        <begin position="83"/>
        <end position="97"/>
    </location>
</feature>
<feature type="compositionally biased region" description="Basic residues" evidence="1">
    <location>
        <begin position="230"/>
        <end position="240"/>
    </location>
</feature>
<dbReference type="EMBL" id="RWIC01000336">
    <property type="protein sequence ID" value="TKC45293.1"/>
    <property type="molecule type" value="Genomic_DNA"/>
</dbReference>
<evidence type="ECO:0000256" key="1">
    <source>
        <dbReference type="SAM" id="MobiDB-lite"/>
    </source>
</evidence>
<feature type="compositionally biased region" description="Pro residues" evidence="1">
    <location>
        <begin position="153"/>
        <end position="166"/>
    </location>
</feature>
<feature type="compositionally biased region" description="Basic and acidic residues" evidence="1">
    <location>
        <begin position="184"/>
        <end position="198"/>
    </location>
</feature>
<protein>
    <submittedName>
        <fullName evidence="2">Uncharacterized protein</fullName>
    </submittedName>
</protein>
<comment type="caution">
    <text evidence="2">The sequence shown here is derived from an EMBL/GenBank/DDBJ whole genome shotgun (WGS) entry which is preliminary data.</text>
</comment>
<feature type="non-terminal residue" evidence="2">
    <location>
        <position position="1"/>
    </location>
</feature>
<organism evidence="2 3">
    <name type="scientific">Monodon monoceros</name>
    <name type="common">Narwhal</name>
    <name type="synonym">Ceratodon monodon</name>
    <dbReference type="NCBI Taxonomy" id="40151"/>
    <lineage>
        <taxon>Eukaryota</taxon>
        <taxon>Metazoa</taxon>
        <taxon>Chordata</taxon>
        <taxon>Craniata</taxon>
        <taxon>Vertebrata</taxon>
        <taxon>Euteleostomi</taxon>
        <taxon>Mammalia</taxon>
        <taxon>Eutheria</taxon>
        <taxon>Laurasiatheria</taxon>
        <taxon>Artiodactyla</taxon>
        <taxon>Whippomorpha</taxon>
        <taxon>Cetacea</taxon>
        <taxon>Odontoceti</taxon>
        <taxon>Monodontidae</taxon>
        <taxon>Monodon</taxon>
    </lineage>
</organism>
<dbReference type="Proteomes" id="UP000308365">
    <property type="component" value="Unassembled WGS sequence"/>
</dbReference>
<feature type="compositionally biased region" description="Pro residues" evidence="1">
    <location>
        <begin position="120"/>
        <end position="132"/>
    </location>
</feature>
<gene>
    <name evidence="2" type="ORF">EI555_005991</name>
</gene>
<reference evidence="3" key="1">
    <citation type="journal article" date="2019" name="IScience">
        <title>Narwhal Genome Reveals Long-Term Low Genetic Diversity despite Current Large Abundance Size.</title>
        <authorList>
            <person name="Westbury M.V."/>
            <person name="Petersen B."/>
            <person name="Garde E."/>
            <person name="Heide-Jorgensen M.P."/>
            <person name="Lorenzen E.D."/>
        </authorList>
    </citation>
    <scope>NUCLEOTIDE SEQUENCE [LARGE SCALE GENOMIC DNA]</scope>
</reference>
<feature type="region of interest" description="Disordered" evidence="1">
    <location>
        <begin position="1"/>
        <end position="280"/>
    </location>
</feature>
<dbReference type="AlphaFoldDB" id="A0A4U1F7D2"/>
<proteinExistence type="predicted"/>
<feature type="compositionally biased region" description="Low complexity" evidence="1">
    <location>
        <begin position="244"/>
        <end position="257"/>
    </location>
</feature>
<evidence type="ECO:0000313" key="3">
    <source>
        <dbReference type="Proteomes" id="UP000308365"/>
    </source>
</evidence>
<sequence>PTQRLQSRALPSRSPGDPLTRPVSPEKTGGRAKLPPPSGQSRNPNKDAGLRCKPFRPQQPTKAEPKDPDKSPSTPKTRDPICCQPPPPQAGKKPGPPLNRLLTPRSPGTRYTALGRPHPDPTPLPPRPPHSRTPPSLAPTRQRRAARGAAPVGSPPAPAAPCPRSPTAPQRRRAPGFLTWVASEGKRTGEPSGREGGGREGAAQACVCRSSNPSARKRLCEESPPAPRAAGRRSHSRAHRSSREIAATARGGAPARGGSRESSDNPESLSAAGQEAGLGA</sequence>
<name>A0A4U1F7D2_MONMO</name>